<name>A0A3Q0H692_ALLSI</name>
<dbReference type="PANTHER" id="PTHR38655:SF1">
    <property type="entry name" value="SIMILAR TO RIKEN CDNA 4930524B15"/>
    <property type="match status" value="1"/>
</dbReference>
<feature type="compositionally biased region" description="Polar residues" evidence="1">
    <location>
        <begin position="182"/>
        <end position="202"/>
    </location>
</feature>
<reference evidence="3" key="1">
    <citation type="submission" date="2025-08" db="UniProtKB">
        <authorList>
            <consortium name="RefSeq"/>
        </authorList>
    </citation>
    <scope>IDENTIFICATION</scope>
</reference>
<feature type="region of interest" description="Disordered" evidence="1">
    <location>
        <begin position="181"/>
        <end position="202"/>
    </location>
</feature>
<dbReference type="Pfam" id="PF15730">
    <property type="entry name" value="DUF4680"/>
    <property type="match status" value="1"/>
</dbReference>
<dbReference type="GeneID" id="102369658"/>
<dbReference type="InterPro" id="IPR031464">
    <property type="entry name" value="DUF4680"/>
</dbReference>
<evidence type="ECO:0000313" key="3">
    <source>
        <dbReference type="RefSeq" id="XP_025065943.1"/>
    </source>
</evidence>
<dbReference type="PANTHER" id="PTHR38655">
    <property type="entry name" value="SIMILAR TO RIKEN CDNA 4930524B15"/>
    <property type="match status" value="1"/>
</dbReference>
<dbReference type="AlphaFoldDB" id="A0A3Q0H692"/>
<dbReference type="Proteomes" id="UP000189705">
    <property type="component" value="Unplaced"/>
</dbReference>
<sequence>MASYGDFAITGKSFVSVVSPVTPLLVAFPPHNTHTYTLCVRRTGVTSPPPQFIQPSQPALRMKPGSGSGSGSGQERIRMVYINSFGSHRCGSVIQYRGGRRCHEETAATPSLLGRHMSPSAGVRKRQEAPTSALRLRDKALAASKHRRGCKGGPEGAGLCAVAQRPRSQVGGAAKCRGNGTELLSSSRKTPGSSAPTGLFSQGHGTCYPGKRGHAESDLQEKQVDPFGFPFPSQKVGKAIKRKKDKTEVCHGVLKIISKMLEENEQFRTRLMTCSVFSGEGRDVNQNIQNEDPAWMWTSPSLDGCSMKINEDSISTAVLN</sequence>
<keyword evidence="2" id="KW-1185">Reference proteome</keyword>
<feature type="region of interest" description="Disordered" evidence="1">
    <location>
        <begin position="53"/>
        <end position="74"/>
    </location>
</feature>
<dbReference type="KEGG" id="asn:102369658"/>
<organism evidence="2 3">
    <name type="scientific">Alligator sinensis</name>
    <name type="common">Chinese alligator</name>
    <dbReference type="NCBI Taxonomy" id="38654"/>
    <lineage>
        <taxon>Eukaryota</taxon>
        <taxon>Metazoa</taxon>
        <taxon>Chordata</taxon>
        <taxon>Craniata</taxon>
        <taxon>Vertebrata</taxon>
        <taxon>Euteleostomi</taxon>
        <taxon>Archelosauria</taxon>
        <taxon>Archosauria</taxon>
        <taxon>Crocodylia</taxon>
        <taxon>Alligatoridae</taxon>
        <taxon>Alligatorinae</taxon>
        <taxon>Alligator</taxon>
    </lineage>
</organism>
<dbReference type="RefSeq" id="XP_025065943.1">
    <property type="nucleotide sequence ID" value="XM_025210158.1"/>
</dbReference>
<feature type="region of interest" description="Disordered" evidence="1">
    <location>
        <begin position="112"/>
        <end position="132"/>
    </location>
</feature>
<dbReference type="CTD" id="136047764"/>
<proteinExistence type="predicted"/>
<evidence type="ECO:0000256" key="1">
    <source>
        <dbReference type="SAM" id="MobiDB-lite"/>
    </source>
</evidence>
<dbReference type="InParanoid" id="A0A3Q0H692"/>
<protein>
    <submittedName>
        <fullName evidence="3">Uncharacterized protein C5orf47 homolog</fullName>
    </submittedName>
</protein>
<gene>
    <name evidence="3" type="primary">CUNH5orf47</name>
</gene>
<evidence type="ECO:0000313" key="2">
    <source>
        <dbReference type="Proteomes" id="UP000189705"/>
    </source>
</evidence>
<accession>A0A3Q0H692</accession>